<dbReference type="HOGENOM" id="CLU_055279_0_0_7"/>
<organism evidence="2 3">
    <name type="scientific">Syntrophobacter fumaroxidans (strain DSM 10017 / MPOB)</name>
    <dbReference type="NCBI Taxonomy" id="335543"/>
    <lineage>
        <taxon>Bacteria</taxon>
        <taxon>Pseudomonadati</taxon>
        <taxon>Thermodesulfobacteriota</taxon>
        <taxon>Syntrophobacteria</taxon>
        <taxon>Syntrophobacterales</taxon>
        <taxon>Syntrophobacteraceae</taxon>
        <taxon>Syntrophobacter</taxon>
    </lineage>
</organism>
<name>A0LQ72_SYNFM</name>
<dbReference type="STRING" id="335543.Sfum_3905"/>
<proteinExistence type="predicted"/>
<reference evidence="2 3" key="1">
    <citation type="submission" date="2006-10" db="EMBL/GenBank/DDBJ databases">
        <title>Complete sequence of Syntrophobacter fumaroxidans MPOB.</title>
        <authorList>
            <consortium name="US DOE Joint Genome Institute"/>
            <person name="Copeland A."/>
            <person name="Lucas S."/>
            <person name="Lapidus A."/>
            <person name="Barry K."/>
            <person name="Detter J.C."/>
            <person name="Glavina del Rio T."/>
            <person name="Hammon N."/>
            <person name="Israni S."/>
            <person name="Pitluck S."/>
            <person name="Goltsman E.G."/>
            <person name="Martinez M."/>
            <person name="Schmutz J."/>
            <person name="Larimer F."/>
            <person name="Land M."/>
            <person name="Hauser L."/>
            <person name="Kyrpides N."/>
            <person name="Kim E."/>
            <person name="Boone D.R."/>
            <person name="Brockman F."/>
            <person name="Culley D."/>
            <person name="Ferry J."/>
            <person name="Gunsalus R."/>
            <person name="McInerney M.J."/>
            <person name="Morrison M."/>
            <person name="Plugge C."/>
            <person name="Rohlin L."/>
            <person name="Scholten J."/>
            <person name="Sieber J."/>
            <person name="Stams A.J.M."/>
            <person name="Worm P."/>
            <person name="Henstra A.M."/>
            <person name="Richardson P."/>
        </authorList>
    </citation>
    <scope>NUCLEOTIDE SEQUENCE [LARGE SCALE GENOMIC DNA]</scope>
    <source>
        <strain evidence="3">DSM 10017 / MPOB</strain>
    </source>
</reference>
<dbReference type="AlphaFoldDB" id="A0LQ72"/>
<dbReference type="PIRSF" id="PIRSF017085">
    <property type="entry name" value="Glycosyltransf_RedA_prd"/>
    <property type="match status" value="1"/>
</dbReference>
<dbReference type="PANTHER" id="PTHR21015">
    <property type="entry name" value="UDP-N-ACETYLGLUCOSAMINE--N-ACETYLMURAMYL-(PENTAPEPTIDE) PYROPHOSPHORYL-UNDECAPRENOL N-ACETYLGLUCOSAMINE TRANSFERASE 1"/>
    <property type="match status" value="1"/>
</dbReference>
<keyword evidence="2" id="KW-0808">Transferase</keyword>
<dbReference type="eggNOG" id="COG4671">
    <property type="taxonomic scope" value="Bacteria"/>
</dbReference>
<dbReference type="GO" id="GO:0016758">
    <property type="term" value="F:hexosyltransferase activity"/>
    <property type="evidence" value="ECO:0007669"/>
    <property type="project" value="InterPro"/>
</dbReference>
<dbReference type="EMBL" id="CP000478">
    <property type="protein sequence ID" value="ABK19574.1"/>
    <property type="molecule type" value="Genomic_DNA"/>
</dbReference>
<dbReference type="SUPFAM" id="SSF53756">
    <property type="entry name" value="UDP-Glycosyltransferase/glycogen phosphorylase"/>
    <property type="match status" value="1"/>
</dbReference>
<accession>A0LQ72</accession>
<dbReference type="InParanoid" id="A0LQ72"/>
<dbReference type="KEGG" id="sfu:Sfum_3905"/>
<feature type="domain" description="Glycosyl transferase family 28 C-terminal" evidence="1">
    <location>
        <begin position="256"/>
        <end position="370"/>
    </location>
</feature>
<protein>
    <submittedName>
        <fullName evidence="2">Glycosyltransferase 28, C-terminal domain</fullName>
    </submittedName>
</protein>
<dbReference type="CAZy" id="GT1">
    <property type="family name" value="Glycosyltransferase Family 1"/>
</dbReference>
<dbReference type="PANTHER" id="PTHR21015:SF28">
    <property type="entry name" value="SLL1722 PROTEIN"/>
    <property type="match status" value="1"/>
</dbReference>
<dbReference type="Pfam" id="PF04101">
    <property type="entry name" value="Glyco_tran_28_C"/>
    <property type="match status" value="1"/>
</dbReference>
<keyword evidence="3" id="KW-1185">Reference proteome</keyword>
<dbReference type="RefSeq" id="WP_011700690.1">
    <property type="nucleotide sequence ID" value="NC_008554.1"/>
</dbReference>
<dbReference type="InterPro" id="IPR007235">
    <property type="entry name" value="Glyco_trans_28_C"/>
</dbReference>
<gene>
    <name evidence="2" type="ordered locus">Sfum_3905</name>
</gene>
<evidence type="ECO:0000313" key="3">
    <source>
        <dbReference type="Proteomes" id="UP000001784"/>
    </source>
</evidence>
<sequence>MSAVKPLKILIYSHDTYGLGHIRRCLAIARSLRNCPANVLILTGSILAGRFKIPSRIDFVRIPGMIKVTNEEYMPLSMKLDAAEVLEIRKRIILATAMAFQPDFFIVDKAPLGLKKEVVDTLHWLKTDCPSCTSILGLRDIMDSATSTIEDWTEKGIYDAMEALYDEVWVYGCREYYDPVKEYEIPEPVARKIHFTGYIPRQIPTRDKIMATRQSLGIGPKEKLIVVTTGGGGDGHPVVHTFLSAFENERGGVPPRTRVVIVTGPFVSSADYQDVVRRCEALGFTSLKFHRSMERLIGAAQVVVSMGGYNTVCEIASQKKPLLIVPRAVPREEQLIRAQVLCGLGFCDYLDPRELNPQSLRDKILNLLNGGATCHQAGDLPFTALDVIRKRISEDRKGNRE</sequence>
<dbReference type="Gene3D" id="3.40.50.2000">
    <property type="entry name" value="Glycogen Phosphorylase B"/>
    <property type="match status" value="1"/>
</dbReference>
<evidence type="ECO:0000313" key="2">
    <source>
        <dbReference type="EMBL" id="ABK19574.1"/>
    </source>
</evidence>
<dbReference type="Proteomes" id="UP000001784">
    <property type="component" value="Chromosome"/>
</dbReference>
<evidence type="ECO:0000259" key="1">
    <source>
        <dbReference type="Pfam" id="PF04101"/>
    </source>
</evidence>
<dbReference type="InterPro" id="IPR016683">
    <property type="entry name" value="Glyco_trans_28_RedA_prd"/>
</dbReference>